<sequence length="212" mass="23593">MASDSNHVAAMSNMSITIHTRTPNSVQSTKSFDGFFTSEVGDVEIRAIFQGHQVNGKVWKKFIYPPWTTSDSVQPMTIDFTEDDGCALKILLRATHLQSNSVPVTPRVGTLFQLAMHCEKLDCLALIKPRMSGWVPATVDSRFCKWLYIAWAFGDVGLYKDITLKMAMLYSDTIASSIDGSGIKVWGYMPDKSLDLTKQASKCTIKRVLDVV</sequence>
<evidence type="ECO:0000313" key="2">
    <source>
        <dbReference type="Proteomes" id="UP000177625"/>
    </source>
</evidence>
<accession>A0A1E1MS40</accession>
<reference evidence="2" key="1">
    <citation type="submission" date="2016-03" db="EMBL/GenBank/DDBJ databases">
        <authorList>
            <person name="Guldener U."/>
        </authorList>
    </citation>
    <scope>NUCLEOTIDE SEQUENCE [LARGE SCALE GENOMIC DNA]</scope>
</reference>
<gene>
    <name evidence="1" type="ORF">RSE6_13091</name>
</gene>
<evidence type="ECO:0000313" key="1">
    <source>
        <dbReference type="EMBL" id="CZT51878.1"/>
    </source>
</evidence>
<dbReference type="AlphaFoldDB" id="A0A1E1MS40"/>
<dbReference type="Proteomes" id="UP000177625">
    <property type="component" value="Unassembled WGS sequence"/>
</dbReference>
<name>A0A1E1MS40_RHYSE</name>
<keyword evidence="2" id="KW-1185">Reference proteome</keyword>
<organism evidence="1 2">
    <name type="scientific">Rhynchosporium secalis</name>
    <name type="common">Barley scald fungus</name>
    <dbReference type="NCBI Taxonomy" id="38038"/>
    <lineage>
        <taxon>Eukaryota</taxon>
        <taxon>Fungi</taxon>
        <taxon>Dikarya</taxon>
        <taxon>Ascomycota</taxon>
        <taxon>Pezizomycotina</taxon>
        <taxon>Leotiomycetes</taxon>
        <taxon>Helotiales</taxon>
        <taxon>Ploettnerulaceae</taxon>
        <taxon>Rhynchosporium</taxon>
    </lineage>
</organism>
<proteinExistence type="predicted"/>
<dbReference type="EMBL" id="FJVC01000514">
    <property type="protein sequence ID" value="CZT51878.1"/>
    <property type="molecule type" value="Genomic_DNA"/>
</dbReference>
<protein>
    <recommendedName>
        <fullName evidence="3">BTB domain-containing protein</fullName>
    </recommendedName>
</protein>
<evidence type="ECO:0008006" key="3">
    <source>
        <dbReference type="Google" id="ProtNLM"/>
    </source>
</evidence>